<dbReference type="KEGG" id="euz:DVS28_a0755"/>
<dbReference type="Pfam" id="PF13196">
    <property type="entry name" value="DUF4012"/>
    <property type="match status" value="1"/>
</dbReference>
<evidence type="ECO:0000313" key="2">
    <source>
        <dbReference type="Proteomes" id="UP000264006"/>
    </source>
</evidence>
<reference evidence="1 2" key="1">
    <citation type="submission" date="2018-09" db="EMBL/GenBank/DDBJ databases">
        <title>Complete genome sequence of Euzebya sp. DY32-46 isolated from seawater of Pacific Ocean.</title>
        <authorList>
            <person name="Xu L."/>
            <person name="Wu Y.-H."/>
            <person name="Xu X.-W."/>
        </authorList>
    </citation>
    <scope>NUCLEOTIDE SEQUENCE [LARGE SCALE GENOMIC DNA]</scope>
    <source>
        <strain evidence="1 2">DY32-46</strain>
    </source>
</reference>
<dbReference type="OrthoDB" id="3203519at2"/>
<keyword evidence="2" id="KW-1185">Reference proteome</keyword>
<name>A0A346XTA9_9ACTN</name>
<evidence type="ECO:0000313" key="1">
    <source>
        <dbReference type="EMBL" id="AXV05456.1"/>
    </source>
</evidence>
<organism evidence="1 2">
    <name type="scientific">Euzebya pacifica</name>
    <dbReference type="NCBI Taxonomy" id="1608957"/>
    <lineage>
        <taxon>Bacteria</taxon>
        <taxon>Bacillati</taxon>
        <taxon>Actinomycetota</taxon>
        <taxon>Nitriliruptoria</taxon>
        <taxon>Euzebyales</taxon>
    </lineage>
</organism>
<dbReference type="AlphaFoldDB" id="A0A346XTA9"/>
<proteinExistence type="predicted"/>
<dbReference type="Proteomes" id="UP000264006">
    <property type="component" value="Chromosome"/>
</dbReference>
<accession>A0A346XTA9</accession>
<protein>
    <submittedName>
        <fullName evidence="1">Methyl-accepting chemotaxis protein</fullName>
    </submittedName>
</protein>
<sequence>MFGIGWAVLAVVSLVSLRADVPGTRDALLDARAVLNDGDVGSATDLFDVAAGDLQDIADRVSSPVVAPVRLIPHYRRTLDAVGDLGRAGGLAASAAAKVTSALAEGEGGLGALTPRDGRIPVQRIAELGPVLEAASADVVTALEMARAVPATGVDEAVAEGRAEFIDIMEPTAEQLALGVEITQVLPAVFGADEPRRYVVMASNPTEARGTGGFFGAYVVMDAVEGELSFGRVGETLDLPVPADGSVVEWVDPSLQERWEIYGGSTRIRSINMTPDFPSAATMIERYWAAVLGEEVDGVIAVDPYAFEAMLEVNGPIELPGLGEIASEDVVEFVSYSAYSLIGNPIERKRLIGNVAASTLQGFLDGPGDVTPSDVLDALGRMARRDSLLIHSARPAEQALLERTGLAGELDHGDGDMLAVILNSGSGSKIDYFLDRTVRYDVTMGDGGRVDTIIRAGFVNNAPASGELAYMIGPPDTPVDFVAGDNVGYVSVYGAPGTTFHEIPDIGYGDYETTESVELGYPVASTWMLIPSMRSRELIYSATTPEAWEQDGEDRVYRLRYVHQVTVRPTELQVQIRIPDGFEPVDLPEDVAVADGHVTIVEQPRSDLDLEVRFRPAGP</sequence>
<gene>
    <name evidence="1" type="ORF">DVS28_a0755</name>
</gene>
<dbReference type="InterPro" id="IPR025101">
    <property type="entry name" value="DUF4012"/>
</dbReference>
<dbReference type="EMBL" id="CP031165">
    <property type="protein sequence ID" value="AXV05456.1"/>
    <property type="molecule type" value="Genomic_DNA"/>
</dbReference>